<dbReference type="MEROPS" id="S01.030"/>
<dbReference type="KEGG" id="gat:120823382"/>
<keyword evidence="3 11" id="KW-0732">Signal</keyword>
<evidence type="ECO:0000256" key="4">
    <source>
        <dbReference type="ARBA" id="ARBA00022801"/>
    </source>
</evidence>
<comment type="catalytic activity">
    <reaction evidence="8">
        <text>Preferential cleavage: Arg-|-Xaa, Lys-|-Xaa.</text>
        <dbReference type="EC" id="3.4.21.4"/>
    </reaction>
</comment>
<organism evidence="13 14">
    <name type="scientific">Gasterosteus aculeatus aculeatus</name>
    <name type="common">three-spined stickleback</name>
    <dbReference type="NCBI Taxonomy" id="481459"/>
    <lineage>
        <taxon>Eukaryota</taxon>
        <taxon>Metazoa</taxon>
        <taxon>Chordata</taxon>
        <taxon>Craniata</taxon>
        <taxon>Vertebrata</taxon>
        <taxon>Euteleostomi</taxon>
        <taxon>Actinopterygii</taxon>
        <taxon>Neopterygii</taxon>
        <taxon>Teleostei</taxon>
        <taxon>Neoteleostei</taxon>
        <taxon>Acanthomorphata</taxon>
        <taxon>Eupercaria</taxon>
        <taxon>Perciformes</taxon>
        <taxon>Cottioidei</taxon>
        <taxon>Gasterosteales</taxon>
        <taxon>Gasterosteidae</taxon>
        <taxon>Gasterosteus</taxon>
    </lineage>
</organism>
<dbReference type="EC" id="3.4.21.4" evidence="9"/>
<dbReference type="PANTHER" id="PTHR24271">
    <property type="entry name" value="KALLIKREIN-RELATED"/>
    <property type="match status" value="1"/>
</dbReference>
<feature type="domain" description="Peptidase S1" evidence="12">
    <location>
        <begin position="25"/>
        <end position="239"/>
    </location>
</feature>
<evidence type="ECO:0000256" key="8">
    <source>
        <dbReference type="ARBA" id="ARBA00036320"/>
    </source>
</evidence>
<dbReference type="Proteomes" id="UP000007635">
    <property type="component" value="Chromosome VIII"/>
</dbReference>
<dbReference type="STRING" id="69293.ENSGACP00000017228"/>
<evidence type="ECO:0000256" key="5">
    <source>
        <dbReference type="ARBA" id="ARBA00022825"/>
    </source>
</evidence>
<evidence type="ECO:0000256" key="2">
    <source>
        <dbReference type="ARBA" id="ARBA00022670"/>
    </source>
</evidence>
<name>G3PI01_GASAC</name>
<dbReference type="InterPro" id="IPR009003">
    <property type="entry name" value="Peptidase_S1_PA"/>
</dbReference>
<accession>G3PI01</accession>
<dbReference type="Pfam" id="PF00089">
    <property type="entry name" value="Trypsin"/>
    <property type="match status" value="1"/>
</dbReference>
<feature type="chain" id="PRO_5043657637" description="trypsin" evidence="11">
    <location>
        <begin position="23"/>
        <end position="246"/>
    </location>
</feature>
<reference evidence="13" key="2">
    <citation type="submission" date="2025-08" db="UniProtKB">
        <authorList>
            <consortium name="Ensembl"/>
        </authorList>
    </citation>
    <scope>IDENTIFICATION</scope>
</reference>
<dbReference type="InterPro" id="IPR001314">
    <property type="entry name" value="Peptidase_S1A"/>
</dbReference>
<dbReference type="InterPro" id="IPR018114">
    <property type="entry name" value="TRYPSIN_HIS"/>
</dbReference>
<keyword evidence="14" id="KW-1185">Reference proteome</keyword>
<keyword evidence="7" id="KW-1015">Disulfide bond</keyword>
<dbReference type="InterPro" id="IPR033116">
    <property type="entry name" value="TRYPSIN_SER"/>
</dbReference>
<evidence type="ECO:0000256" key="6">
    <source>
        <dbReference type="ARBA" id="ARBA00023145"/>
    </source>
</evidence>
<reference evidence="13 14" key="1">
    <citation type="journal article" date="2021" name="G3 (Bethesda)">
        <title>Improved contiguity of the threespine stickleback genome using long-read sequencing.</title>
        <authorList>
            <person name="Nath S."/>
            <person name="Shaw D.E."/>
            <person name="White M.A."/>
        </authorList>
    </citation>
    <scope>NUCLEOTIDE SEQUENCE [LARGE SCALE GENOMIC DNA]</scope>
    <source>
        <strain evidence="13 14">Lake Benthic</strain>
    </source>
</reference>
<dbReference type="GO" id="GO:0006508">
    <property type="term" value="P:proteolysis"/>
    <property type="evidence" value="ECO:0007669"/>
    <property type="project" value="UniProtKB-KW"/>
</dbReference>
<dbReference type="FunFam" id="2.40.10.10:FF:000005">
    <property type="entry name" value="Serine protease 37"/>
    <property type="match status" value="1"/>
</dbReference>
<reference evidence="13" key="3">
    <citation type="submission" date="2025-09" db="UniProtKB">
        <authorList>
            <consortium name="Ensembl"/>
        </authorList>
    </citation>
    <scope>IDENTIFICATION</scope>
</reference>
<evidence type="ECO:0000313" key="13">
    <source>
        <dbReference type="Ensembl" id="ENSGACP00000017228.2"/>
    </source>
</evidence>
<dbReference type="GO" id="GO:0004252">
    <property type="term" value="F:serine-type endopeptidase activity"/>
    <property type="evidence" value="ECO:0007669"/>
    <property type="project" value="UniProtKB-EC"/>
</dbReference>
<evidence type="ECO:0000256" key="3">
    <source>
        <dbReference type="ARBA" id="ARBA00022729"/>
    </source>
</evidence>
<dbReference type="AlphaFoldDB" id="G3PI01"/>
<dbReference type="GO" id="GO:0005576">
    <property type="term" value="C:extracellular region"/>
    <property type="evidence" value="ECO:0007669"/>
    <property type="project" value="UniProtKB-SubCell"/>
</dbReference>
<dbReference type="PROSITE" id="PS00134">
    <property type="entry name" value="TRYPSIN_HIS"/>
    <property type="match status" value="1"/>
</dbReference>
<dbReference type="InParanoid" id="G3PI01"/>
<dbReference type="CDD" id="cd00190">
    <property type="entry name" value="Tryp_SPc"/>
    <property type="match status" value="1"/>
</dbReference>
<dbReference type="PRINTS" id="PR00722">
    <property type="entry name" value="CHYMOTRYPSIN"/>
</dbReference>
<dbReference type="PROSITE" id="PS50240">
    <property type="entry name" value="TRYPSIN_DOM"/>
    <property type="match status" value="1"/>
</dbReference>
<keyword evidence="4 10" id="KW-0378">Hydrolase</keyword>
<dbReference type="Gene3D" id="2.40.10.10">
    <property type="entry name" value="Trypsin-like serine proteases"/>
    <property type="match status" value="2"/>
</dbReference>
<dbReference type="GeneID" id="120823382"/>
<dbReference type="eggNOG" id="KOG3627">
    <property type="taxonomic scope" value="Eukaryota"/>
</dbReference>
<comment type="subcellular location">
    <subcellularLocation>
        <location evidence="1">Secreted</location>
        <location evidence="1">Extracellular space</location>
    </subcellularLocation>
</comment>
<dbReference type="SUPFAM" id="SSF50494">
    <property type="entry name" value="Trypsin-like serine proteases"/>
    <property type="match status" value="1"/>
</dbReference>
<sequence>MLLPRHLLLLTLWLGLHGRAETGGVVGGHEAAAHSRPYMALLAVTKADGATGYCGGFLLTREFVMTAAHCQASNYTVYLGLHSYRRKATAQKLSVTKSHPHQDYDDSDFSNDIMLLKLSTEAEITTSVKPIALETADVAGPCPCAVSGWGQTQMGGRGMSLVLMEGIVKLTDAEDCAELKSYCSKGATGPGEGDSGGPLVCGDGGGKAYGVISSYNKLSQTYYYTKISNYVEWLDSILKNGTRSGV</sequence>
<keyword evidence="5 10" id="KW-0720">Serine protease</keyword>
<dbReference type="SMART" id="SM00020">
    <property type="entry name" value="Tryp_SPc"/>
    <property type="match status" value="1"/>
</dbReference>
<proteinExistence type="predicted"/>
<dbReference type="PANTHER" id="PTHR24271:SF81">
    <property type="entry name" value="GRANZYME B"/>
    <property type="match status" value="1"/>
</dbReference>
<evidence type="ECO:0000256" key="10">
    <source>
        <dbReference type="RuleBase" id="RU363034"/>
    </source>
</evidence>
<dbReference type="OMA" id="HNCLVMG"/>
<evidence type="ECO:0000313" key="14">
    <source>
        <dbReference type="Proteomes" id="UP000007635"/>
    </source>
</evidence>
<dbReference type="PROSITE" id="PS00135">
    <property type="entry name" value="TRYPSIN_SER"/>
    <property type="match status" value="1"/>
</dbReference>
<evidence type="ECO:0000256" key="9">
    <source>
        <dbReference type="ARBA" id="ARBA00038868"/>
    </source>
</evidence>
<dbReference type="Ensembl" id="ENSGACT00000017262.2">
    <property type="protein sequence ID" value="ENSGACP00000017228.2"/>
    <property type="gene ID" value="ENSGACG00000013029.2"/>
</dbReference>
<evidence type="ECO:0000256" key="7">
    <source>
        <dbReference type="ARBA" id="ARBA00023157"/>
    </source>
</evidence>
<dbReference type="InterPro" id="IPR043504">
    <property type="entry name" value="Peptidase_S1_PA_chymotrypsin"/>
</dbReference>
<evidence type="ECO:0000256" key="11">
    <source>
        <dbReference type="SAM" id="SignalP"/>
    </source>
</evidence>
<dbReference type="GeneTree" id="ENSGT01030000234551"/>
<keyword evidence="2 10" id="KW-0645">Protease</keyword>
<dbReference type="InterPro" id="IPR001254">
    <property type="entry name" value="Trypsin_dom"/>
</dbReference>
<dbReference type="RefSeq" id="XP_040039226.1">
    <property type="nucleotide sequence ID" value="XM_040183292.1"/>
</dbReference>
<dbReference type="Bgee" id="ENSGACG00000013029">
    <property type="expression patterns" value="Expressed in testis and 6 other cell types or tissues"/>
</dbReference>
<evidence type="ECO:0000259" key="12">
    <source>
        <dbReference type="PROSITE" id="PS50240"/>
    </source>
</evidence>
<evidence type="ECO:0000256" key="1">
    <source>
        <dbReference type="ARBA" id="ARBA00004239"/>
    </source>
</evidence>
<keyword evidence="6" id="KW-0865">Zymogen</keyword>
<protein>
    <recommendedName>
        <fullName evidence="9">trypsin</fullName>
        <ecNumber evidence="9">3.4.21.4</ecNumber>
    </recommendedName>
</protein>
<feature type="signal peptide" evidence="11">
    <location>
        <begin position="1"/>
        <end position="22"/>
    </location>
</feature>